<comment type="similarity">
    <text evidence="9">Belongs to the pannexin family.</text>
</comment>
<keyword evidence="3" id="KW-1003">Cell membrane</keyword>
<feature type="compositionally biased region" description="Basic residues" evidence="10">
    <location>
        <begin position="421"/>
        <end position="437"/>
    </location>
</feature>
<keyword evidence="4 9" id="KW-0812">Transmembrane</keyword>
<feature type="transmembrane region" description="Helical" evidence="9">
    <location>
        <begin position="292"/>
        <end position="316"/>
    </location>
</feature>
<evidence type="ECO:0000313" key="11">
    <source>
        <dbReference type="EMBL" id="THD27734.1"/>
    </source>
</evidence>
<comment type="subcellular location">
    <subcellularLocation>
        <location evidence="1 9">Cell membrane</location>
        <topology evidence="1 9">Multi-pass membrane protein</topology>
    </subcellularLocation>
</comment>
<keyword evidence="6 9" id="KW-0406">Ion transport</keyword>
<keyword evidence="8 9" id="KW-0407">Ion channel</keyword>
<protein>
    <recommendedName>
        <fullName evidence="9">Innexin</fullName>
    </recommendedName>
</protein>
<accession>A0A4E0RPY2</accession>
<dbReference type="GO" id="GO:0005886">
    <property type="term" value="C:plasma membrane"/>
    <property type="evidence" value="ECO:0007669"/>
    <property type="project" value="UniProtKB-SubCell"/>
</dbReference>
<feature type="transmembrane region" description="Helical" evidence="9">
    <location>
        <begin position="29"/>
        <end position="47"/>
    </location>
</feature>
<evidence type="ECO:0000256" key="7">
    <source>
        <dbReference type="ARBA" id="ARBA00023136"/>
    </source>
</evidence>
<dbReference type="PANTHER" id="PTHR11893">
    <property type="entry name" value="INNEXIN"/>
    <property type="match status" value="1"/>
</dbReference>
<dbReference type="GO" id="GO:0034220">
    <property type="term" value="P:monoatomic ion transmembrane transport"/>
    <property type="evidence" value="ECO:0007669"/>
    <property type="project" value="UniProtKB-KW"/>
</dbReference>
<evidence type="ECO:0000256" key="5">
    <source>
        <dbReference type="ARBA" id="ARBA00022989"/>
    </source>
</evidence>
<sequence length="610" mass="69357">MDTHFFAGLTKFKLDAGKFRRDDDFSDRFSHTFTTLLLVIFTLVISARQYIGKPIACWVPTEFTRAQEEYAESVCWVTSTYFIPTNDVSVPVKIADREDRKIHYYQWVPFILMLQAFLFNLPCIVWRLFNWQSGIHLSSIMEVACEIEMIKDPETRKSNVTYVARHVEDALTAQREYRSGCAVRCRHCLAKSCCLWFGKRYGNYLICLYLITKSLYILNVVGQFFFMNRILGTNYTFYGLDLLRDLAEGYMWQESGNFPRITLCDFEVRKLANTHRHTVQCVLPINMFNEKIFIFLWFWFILVAAVNISSFLYWSYKSSFHGNRVHFIRKFLKLRDALEPGDKKRTFAFVDSYLRQDGVFILRLVAQNAGELVASEIVERLWNMYKSHQYVSTARLGGPSPVTVELGKPSSLSSPQGFLPHSRRSNHHHHHHHHRHPLSPTPSLEQRSSRSSEPNDEIKPQPPPLYSSRQPILTPLGHPEFSPPPLPPSARASAPPPLPPPPASSNSGSTGDRRSTSSNSRSQSLSVTESENQSVRLRPMTSKTGQTPPTTRPTSSKPLEETKSATPSAPGAFRLLTSSGGAVNSSFTPGKQDISRTSGTQLEEDPGEFV</sequence>
<evidence type="ECO:0000256" key="6">
    <source>
        <dbReference type="ARBA" id="ARBA00023065"/>
    </source>
</evidence>
<comment type="caution">
    <text evidence="11">The sequence shown here is derived from an EMBL/GenBank/DDBJ whole genome shotgun (WGS) entry which is preliminary data.</text>
</comment>
<gene>
    <name evidence="9" type="primary">inx</name>
    <name evidence="11" type="ORF">D915_001453</name>
</gene>
<evidence type="ECO:0000256" key="4">
    <source>
        <dbReference type="ARBA" id="ARBA00022692"/>
    </source>
</evidence>
<dbReference type="PANTHER" id="PTHR11893:SF36">
    <property type="entry name" value="INNEXIN-5"/>
    <property type="match status" value="1"/>
</dbReference>
<keyword evidence="7 9" id="KW-0472">Membrane</keyword>
<name>A0A4E0RPY2_FASHE</name>
<proteinExistence type="inferred from homology"/>
<feature type="compositionally biased region" description="Pro residues" evidence="10">
    <location>
        <begin position="481"/>
        <end position="503"/>
    </location>
</feature>
<evidence type="ECO:0000256" key="2">
    <source>
        <dbReference type="ARBA" id="ARBA00022448"/>
    </source>
</evidence>
<dbReference type="PROSITE" id="PS51013">
    <property type="entry name" value="PANNEXIN"/>
    <property type="match status" value="1"/>
</dbReference>
<dbReference type="AlphaFoldDB" id="A0A4E0RPY2"/>
<reference evidence="11" key="1">
    <citation type="submission" date="2019-03" db="EMBL/GenBank/DDBJ databases">
        <title>Improved annotation for the trematode Fasciola hepatica.</title>
        <authorList>
            <person name="Choi Y.-J."/>
            <person name="Martin J."/>
            <person name="Mitreva M."/>
        </authorList>
    </citation>
    <scope>NUCLEOTIDE SEQUENCE [LARGE SCALE GENOMIC DNA]</scope>
</reference>
<evidence type="ECO:0000256" key="3">
    <source>
        <dbReference type="ARBA" id="ARBA00022475"/>
    </source>
</evidence>
<feature type="transmembrane region" description="Helical" evidence="9">
    <location>
        <begin position="201"/>
        <end position="221"/>
    </location>
</feature>
<feature type="compositionally biased region" description="Polar residues" evidence="10">
    <location>
        <begin position="576"/>
        <end position="601"/>
    </location>
</feature>
<feature type="compositionally biased region" description="Low complexity" evidence="10">
    <location>
        <begin position="504"/>
        <end position="526"/>
    </location>
</feature>
<dbReference type="Pfam" id="PF00876">
    <property type="entry name" value="Innexin"/>
    <property type="match status" value="1"/>
</dbReference>
<evidence type="ECO:0000313" key="12">
    <source>
        <dbReference type="Proteomes" id="UP000230066"/>
    </source>
</evidence>
<evidence type="ECO:0000256" key="10">
    <source>
        <dbReference type="SAM" id="MobiDB-lite"/>
    </source>
</evidence>
<keyword evidence="2 9" id="KW-0813">Transport</keyword>
<dbReference type="InterPro" id="IPR000990">
    <property type="entry name" value="Innexin"/>
</dbReference>
<keyword evidence="5 9" id="KW-1133">Transmembrane helix</keyword>
<feature type="compositionally biased region" description="Low complexity" evidence="10">
    <location>
        <begin position="547"/>
        <end position="557"/>
    </location>
</feature>
<dbReference type="GO" id="GO:0005921">
    <property type="term" value="C:gap junction"/>
    <property type="evidence" value="ECO:0007669"/>
    <property type="project" value="UniProtKB-UniRule"/>
</dbReference>
<feature type="region of interest" description="Disordered" evidence="10">
    <location>
        <begin position="401"/>
        <end position="610"/>
    </location>
</feature>
<evidence type="ECO:0000256" key="1">
    <source>
        <dbReference type="ARBA" id="ARBA00004651"/>
    </source>
</evidence>
<feature type="compositionally biased region" description="Polar residues" evidence="10">
    <location>
        <begin position="527"/>
        <end position="546"/>
    </location>
</feature>
<organism evidence="11 12">
    <name type="scientific">Fasciola hepatica</name>
    <name type="common">Liver fluke</name>
    <dbReference type="NCBI Taxonomy" id="6192"/>
    <lineage>
        <taxon>Eukaryota</taxon>
        <taxon>Metazoa</taxon>
        <taxon>Spiralia</taxon>
        <taxon>Lophotrochozoa</taxon>
        <taxon>Platyhelminthes</taxon>
        <taxon>Trematoda</taxon>
        <taxon>Digenea</taxon>
        <taxon>Plagiorchiida</taxon>
        <taxon>Echinostomata</taxon>
        <taxon>Echinostomatoidea</taxon>
        <taxon>Fasciolidae</taxon>
        <taxon>Fasciola</taxon>
    </lineage>
</organism>
<dbReference type="EMBL" id="JXXN02000339">
    <property type="protein sequence ID" value="THD27734.1"/>
    <property type="molecule type" value="Genomic_DNA"/>
</dbReference>
<dbReference type="Proteomes" id="UP000230066">
    <property type="component" value="Unassembled WGS sequence"/>
</dbReference>
<dbReference type="PRINTS" id="PR01262">
    <property type="entry name" value="INNEXIN"/>
</dbReference>
<keyword evidence="12" id="KW-1185">Reference proteome</keyword>
<feature type="transmembrane region" description="Helical" evidence="9">
    <location>
        <begin position="107"/>
        <end position="129"/>
    </location>
</feature>
<evidence type="ECO:0000256" key="8">
    <source>
        <dbReference type="ARBA" id="ARBA00023303"/>
    </source>
</evidence>
<comment type="function">
    <text evidence="9">Structural component of the gap junctions.</text>
</comment>
<evidence type="ECO:0000256" key="9">
    <source>
        <dbReference type="RuleBase" id="RU010713"/>
    </source>
</evidence>
<dbReference type="GO" id="GO:0005243">
    <property type="term" value="F:gap junction channel activity"/>
    <property type="evidence" value="ECO:0007669"/>
    <property type="project" value="TreeGrafter"/>
</dbReference>